<dbReference type="GO" id="GO:0097176">
    <property type="term" value="P:epoxide metabolic process"/>
    <property type="evidence" value="ECO:0007669"/>
    <property type="project" value="TreeGrafter"/>
</dbReference>
<comment type="similarity">
    <text evidence="1">Belongs to the peptidase S33 family.</text>
</comment>
<proteinExistence type="inferred from homology"/>
<evidence type="ECO:0000313" key="6">
    <source>
        <dbReference type="EMBL" id="KAH7136102.1"/>
    </source>
</evidence>
<dbReference type="InterPro" id="IPR029058">
    <property type="entry name" value="AB_hydrolase_fold"/>
</dbReference>
<dbReference type="AlphaFoldDB" id="A0A9P9EER6"/>
<feature type="active site" description="Proton donor" evidence="4">
    <location>
        <position position="314"/>
    </location>
</feature>
<dbReference type="PANTHER" id="PTHR21661:SF35">
    <property type="entry name" value="EPOXIDE HYDROLASE"/>
    <property type="match status" value="1"/>
</dbReference>
<feature type="domain" description="Epoxide hydrolase N-terminal" evidence="5">
    <location>
        <begin position="4"/>
        <end position="115"/>
    </location>
</feature>
<keyword evidence="2" id="KW-0058">Aromatic hydrocarbons catabolism</keyword>
<dbReference type="PIRSF" id="PIRSF001112">
    <property type="entry name" value="Epoxide_hydrolase"/>
    <property type="match status" value="1"/>
</dbReference>
<evidence type="ECO:0000256" key="2">
    <source>
        <dbReference type="ARBA" id="ARBA00022797"/>
    </source>
</evidence>
<dbReference type="Gene3D" id="3.40.50.1820">
    <property type="entry name" value="alpha/beta hydrolase"/>
    <property type="match status" value="1"/>
</dbReference>
<dbReference type="PRINTS" id="PR00412">
    <property type="entry name" value="EPOXHYDRLASE"/>
</dbReference>
<evidence type="ECO:0000256" key="3">
    <source>
        <dbReference type="ARBA" id="ARBA00022801"/>
    </source>
</evidence>
<name>A0A9P9EER6_9PLEO</name>
<dbReference type="GO" id="GO:0004301">
    <property type="term" value="F:epoxide hydrolase activity"/>
    <property type="evidence" value="ECO:0007669"/>
    <property type="project" value="TreeGrafter"/>
</dbReference>
<feature type="active site" description="Proton acceptor" evidence="4">
    <location>
        <position position="370"/>
    </location>
</feature>
<evidence type="ECO:0000256" key="4">
    <source>
        <dbReference type="PIRSR" id="PIRSR001112-1"/>
    </source>
</evidence>
<dbReference type="SUPFAM" id="SSF53474">
    <property type="entry name" value="alpha/beta-Hydrolases"/>
    <property type="match status" value="1"/>
</dbReference>
<dbReference type="PANTHER" id="PTHR21661">
    <property type="entry name" value="EPOXIDE HYDROLASE 1-RELATED"/>
    <property type="match status" value="1"/>
</dbReference>
<comment type="caution">
    <text evidence="6">The sequence shown here is derived from an EMBL/GenBank/DDBJ whole genome shotgun (WGS) entry which is preliminary data.</text>
</comment>
<protein>
    <submittedName>
        <fullName evidence="6">Alpha/Beta hydrolase protein</fullName>
    </submittedName>
</protein>
<dbReference type="EMBL" id="JAGMWT010000002">
    <property type="protein sequence ID" value="KAH7136102.1"/>
    <property type="molecule type" value="Genomic_DNA"/>
</dbReference>
<keyword evidence="3 6" id="KW-0378">Hydrolase</keyword>
<evidence type="ECO:0000259" key="5">
    <source>
        <dbReference type="Pfam" id="PF06441"/>
    </source>
</evidence>
<dbReference type="OrthoDB" id="7130006at2759"/>
<dbReference type="InterPro" id="IPR016292">
    <property type="entry name" value="Epoxide_hydrolase"/>
</dbReference>
<gene>
    <name evidence="6" type="ORF">B0J11DRAFT_178613</name>
</gene>
<dbReference type="Pfam" id="PF06441">
    <property type="entry name" value="EHN"/>
    <property type="match status" value="1"/>
</dbReference>
<dbReference type="InterPro" id="IPR010497">
    <property type="entry name" value="Epoxide_hydro_N"/>
</dbReference>
<evidence type="ECO:0000256" key="1">
    <source>
        <dbReference type="ARBA" id="ARBA00010088"/>
    </source>
</evidence>
<evidence type="ECO:0000313" key="7">
    <source>
        <dbReference type="Proteomes" id="UP000700596"/>
    </source>
</evidence>
<dbReference type="Proteomes" id="UP000700596">
    <property type="component" value="Unassembled WGS sequence"/>
</dbReference>
<sequence length="405" mass="45555">MASITPFTIQVPEEKLQRLKQKLSLTDFPDELSDVEPWSQGPPLADIKRLTRYWETKFDWRAVETKLNQFPQFTTNIEVENFGTYNIHFIHQRSSVKTAIPLLFVHGWPGSFIEVTKILSDLVQGGEEFPAFHVVAPSLVDFGFSSASQKKGFGFDQHAEVCHKLMLALGYDEYVTQGGDLGSLTTRTMVLNYGLKYVKAHHLNGVAPAEPTVEAHSDLHTKMQQTPLDDGELAGLARCAWLEKEGNGYFRKQATKPQTAAYFMADSPVGLLSWIYEALHDWVEQYPWTDDEILTWISIYYFSKAGPGAANYIYYEMEHSEPPAFVAAQKYSEVPLGVSRFPYDLMLLPKLWNHTLGPVVYEKVHDQGGHFAAWEQPGAIVADLRAMFGKSGGAYNVVSGKNGYV</sequence>
<feature type="active site" description="Nucleophile" evidence="4">
    <location>
        <position position="180"/>
    </location>
</feature>
<reference evidence="6" key="1">
    <citation type="journal article" date="2021" name="Nat. Commun.">
        <title>Genetic determinants of endophytism in the Arabidopsis root mycobiome.</title>
        <authorList>
            <person name="Mesny F."/>
            <person name="Miyauchi S."/>
            <person name="Thiergart T."/>
            <person name="Pickel B."/>
            <person name="Atanasova L."/>
            <person name="Karlsson M."/>
            <person name="Huettel B."/>
            <person name="Barry K.W."/>
            <person name="Haridas S."/>
            <person name="Chen C."/>
            <person name="Bauer D."/>
            <person name="Andreopoulos W."/>
            <person name="Pangilinan J."/>
            <person name="LaButti K."/>
            <person name="Riley R."/>
            <person name="Lipzen A."/>
            <person name="Clum A."/>
            <person name="Drula E."/>
            <person name="Henrissat B."/>
            <person name="Kohler A."/>
            <person name="Grigoriev I.V."/>
            <person name="Martin F.M."/>
            <person name="Hacquard S."/>
        </authorList>
    </citation>
    <scope>NUCLEOTIDE SEQUENCE</scope>
    <source>
        <strain evidence="6">MPI-CAGE-CH-0243</strain>
    </source>
</reference>
<keyword evidence="7" id="KW-1185">Reference proteome</keyword>
<accession>A0A9P9EER6</accession>
<organism evidence="6 7">
    <name type="scientific">Dendryphion nanum</name>
    <dbReference type="NCBI Taxonomy" id="256645"/>
    <lineage>
        <taxon>Eukaryota</taxon>
        <taxon>Fungi</taxon>
        <taxon>Dikarya</taxon>
        <taxon>Ascomycota</taxon>
        <taxon>Pezizomycotina</taxon>
        <taxon>Dothideomycetes</taxon>
        <taxon>Pleosporomycetidae</taxon>
        <taxon>Pleosporales</taxon>
        <taxon>Torulaceae</taxon>
        <taxon>Dendryphion</taxon>
    </lineage>
</organism>
<dbReference type="InterPro" id="IPR000639">
    <property type="entry name" value="Epox_hydrolase-like"/>
</dbReference>